<dbReference type="SUPFAM" id="SSF56194">
    <property type="entry name" value="Uridine diphospho-N-Acetylenolpyruvylglucosamine reductase, MurB, C-terminal domain"/>
    <property type="match status" value="1"/>
</dbReference>
<dbReference type="Proteomes" id="UP001139721">
    <property type="component" value="Unassembled WGS sequence"/>
</dbReference>
<protein>
    <submittedName>
        <fullName evidence="1">Uncharacterized protein</fullName>
    </submittedName>
</protein>
<dbReference type="Gene3D" id="3.90.78.10">
    <property type="entry name" value="UDP-N-acetylenolpyruvoylglucosamine reductase, C-terminal domain"/>
    <property type="match status" value="1"/>
</dbReference>
<dbReference type="AlphaFoldDB" id="A0A9X2I857"/>
<dbReference type="InterPro" id="IPR036635">
    <property type="entry name" value="MurB_C_sf"/>
</dbReference>
<dbReference type="GO" id="GO:0008762">
    <property type="term" value="F:UDP-N-acetylmuramate dehydrogenase activity"/>
    <property type="evidence" value="ECO:0007669"/>
    <property type="project" value="InterPro"/>
</dbReference>
<evidence type="ECO:0000313" key="2">
    <source>
        <dbReference type="Proteomes" id="UP001139721"/>
    </source>
</evidence>
<accession>A0A9X2I857</accession>
<name>A0A9X2I857_9GAMM</name>
<keyword evidence="2" id="KW-1185">Reference proteome</keyword>
<organism evidence="1 2">
    <name type="scientific">Legionella maioricensis</name>
    <dbReference type="NCBI Taxonomy" id="2896528"/>
    <lineage>
        <taxon>Bacteria</taxon>
        <taxon>Pseudomonadati</taxon>
        <taxon>Pseudomonadota</taxon>
        <taxon>Gammaproteobacteria</taxon>
        <taxon>Legionellales</taxon>
        <taxon>Legionellaceae</taxon>
        <taxon>Legionella</taxon>
    </lineage>
</organism>
<comment type="caution">
    <text evidence="1">The sequence shown here is derived from an EMBL/GenBank/DDBJ whole genome shotgun (WGS) entry which is preliminary data.</text>
</comment>
<dbReference type="EMBL" id="JAJKBJ010000001">
    <property type="protein sequence ID" value="MCL9682594.1"/>
    <property type="molecule type" value="Genomic_DNA"/>
</dbReference>
<gene>
    <name evidence="1" type="ORF">LOX96_00640</name>
</gene>
<evidence type="ECO:0000313" key="1">
    <source>
        <dbReference type="EMBL" id="MCL9682594.1"/>
    </source>
</evidence>
<proteinExistence type="predicted"/>
<reference evidence="1" key="1">
    <citation type="submission" date="2021-11" db="EMBL/GenBank/DDBJ databases">
        <title>Legionella maioricencis sp. nov., a new species isolated from hot water samples in Mallorca.</title>
        <authorList>
            <person name="Crespi S."/>
            <person name="Drasar V."/>
            <person name="Salva-Serra F."/>
            <person name="Jaen-Luchoro D."/>
            <person name="Pineiro-Iglesias B."/>
            <person name="Aliaga F."/>
            <person name="Fernandez-Juarez V."/>
            <person name="Coll G."/>
            <person name="Moore E.R.B."/>
            <person name="Bennasar-Figueras A."/>
        </authorList>
    </citation>
    <scope>NUCLEOTIDE SEQUENCE</scope>
    <source>
        <strain evidence="1">HCPI-6</strain>
    </source>
</reference>
<sequence>MKVSAGWLIDSLGLKGLRRGNVGIYRSMHWLWGLTKQNY</sequence>